<feature type="compositionally biased region" description="Polar residues" evidence="5">
    <location>
        <begin position="1"/>
        <end position="11"/>
    </location>
</feature>
<dbReference type="PROSITE" id="PS50075">
    <property type="entry name" value="CARRIER"/>
    <property type="match status" value="1"/>
</dbReference>
<sequence>GPALNTPSAPQNPAHAPTAVAAQTPERPANPLRDRLAALPADDRERAVLDLVRADAAIVLGHANPASIESDRAFRDLGLDSLGGVELRDRLSASTGLTIPETLVFNHPTSAAVAAYLLGELLEGGTDGHEADFAYRAATGALSDEPIAVVGMACRYPGGVSSPEDLWRLVEQETDAISDFPADRGWDVESLYDPEPGKSGRTYTRRGGFLHDAGEFDAGFFGISPREALAMDPQQRLLLETAWEALEYGGIDPTSLKDSPTGVFAGAAPQDYGPRLHEPAEGVDGHLLTGTLASVISGRISYVLGLDGPSVTVDTACSSSLVAVHQAVQSLRQGESSMALAGGAMVMATPGMFVEFSRQNGL</sequence>
<dbReference type="Gene3D" id="1.10.1200.10">
    <property type="entry name" value="ACP-like"/>
    <property type="match status" value="1"/>
</dbReference>
<dbReference type="InterPro" id="IPR009081">
    <property type="entry name" value="PP-bd_ACP"/>
</dbReference>
<dbReference type="PANTHER" id="PTHR43775">
    <property type="entry name" value="FATTY ACID SYNTHASE"/>
    <property type="match status" value="1"/>
</dbReference>
<evidence type="ECO:0000256" key="4">
    <source>
        <dbReference type="ARBA" id="ARBA00023268"/>
    </source>
</evidence>
<dbReference type="Pfam" id="PF00550">
    <property type="entry name" value="PP-binding"/>
    <property type="match status" value="1"/>
</dbReference>
<evidence type="ECO:0000256" key="3">
    <source>
        <dbReference type="ARBA" id="ARBA00022679"/>
    </source>
</evidence>
<dbReference type="SMART" id="SM01294">
    <property type="entry name" value="PKS_PP_betabranch"/>
    <property type="match status" value="1"/>
</dbReference>
<comment type="caution">
    <text evidence="8">The sequence shown here is derived from an EMBL/GenBank/DDBJ whole genome shotgun (WGS) entry which is preliminary data.</text>
</comment>
<feature type="non-terminal residue" evidence="8">
    <location>
        <position position="362"/>
    </location>
</feature>
<dbReference type="InterPro" id="IPR006162">
    <property type="entry name" value="Ppantetheine_attach_site"/>
</dbReference>
<feature type="non-terminal residue" evidence="8">
    <location>
        <position position="1"/>
    </location>
</feature>
<dbReference type="PANTHER" id="PTHR43775:SF51">
    <property type="entry name" value="INACTIVE PHENOLPHTHIOCEROL SYNTHESIS POLYKETIDE SYNTHASE TYPE I PKS1-RELATED"/>
    <property type="match status" value="1"/>
</dbReference>
<dbReference type="Gene3D" id="3.40.47.10">
    <property type="match status" value="1"/>
</dbReference>
<evidence type="ECO:0000259" key="6">
    <source>
        <dbReference type="PROSITE" id="PS50075"/>
    </source>
</evidence>
<dbReference type="InterPro" id="IPR050091">
    <property type="entry name" value="PKS_NRPS_Biosynth_Enz"/>
</dbReference>
<feature type="region of interest" description="Disordered" evidence="5">
    <location>
        <begin position="1"/>
        <end position="30"/>
    </location>
</feature>
<dbReference type="EMBL" id="JASCIR010000095">
    <property type="protein sequence ID" value="MDI3390802.1"/>
    <property type="molecule type" value="Genomic_DNA"/>
</dbReference>
<reference evidence="8 9" key="1">
    <citation type="submission" date="2023-05" db="EMBL/GenBank/DDBJ databases">
        <title>Draft genome sequence of Streptomyces sp. B-S-A8 isolated from a cave soil in Thailand.</title>
        <authorList>
            <person name="Chamroensaksri N."/>
            <person name="Muangham S."/>
        </authorList>
    </citation>
    <scope>NUCLEOTIDE SEQUENCE [LARGE SCALE GENOMIC DNA]</scope>
    <source>
        <strain evidence="8 9">B-S-A8</strain>
    </source>
</reference>
<dbReference type="InterPro" id="IPR016039">
    <property type="entry name" value="Thiolase-like"/>
</dbReference>
<dbReference type="InterPro" id="IPR020841">
    <property type="entry name" value="PKS_Beta-ketoAc_synthase_dom"/>
</dbReference>
<keyword evidence="2" id="KW-0597">Phosphoprotein</keyword>
<dbReference type="PROSITE" id="PS52004">
    <property type="entry name" value="KS3_2"/>
    <property type="match status" value="1"/>
</dbReference>
<protein>
    <submittedName>
        <fullName evidence="8">Type I polyketide synthase</fullName>
    </submittedName>
</protein>
<dbReference type="SUPFAM" id="SSF47336">
    <property type="entry name" value="ACP-like"/>
    <property type="match status" value="1"/>
</dbReference>
<dbReference type="InterPro" id="IPR036736">
    <property type="entry name" value="ACP-like_sf"/>
</dbReference>
<gene>
    <name evidence="8" type="ORF">QIS99_32135</name>
</gene>
<dbReference type="CDD" id="cd00833">
    <property type="entry name" value="PKS"/>
    <property type="match status" value="1"/>
</dbReference>
<dbReference type="PROSITE" id="PS00012">
    <property type="entry name" value="PHOSPHOPANTETHEINE"/>
    <property type="match status" value="1"/>
</dbReference>
<organism evidence="8 9">
    <name type="scientific">Streptomyces solicavernae</name>
    <dbReference type="NCBI Taxonomy" id="3043614"/>
    <lineage>
        <taxon>Bacteria</taxon>
        <taxon>Bacillati</taxon>
        <taxon>Actinomycetota</taxon>
        <taxon>Actinomycetes</taxon>
        <taxon>Kitasatosporales</taxon>
        <taxon>Streptomycetaceae</taxon>
        <taxon>Streptomyces</taxon>
    </lineage>
</organism>
<dbReference type="InterPro" id="IPR018201">
    <property type="entry name" value="Ketoacyl_synth_AS"/>
</dbReference>
<dbReference type="Proteomes" id="UP001224661">
    <property type="component" value="Unassembled WGS sequence"/>
</dbReference>
<evidence type="ECO:0000313" key="8">
    <source>
        <dbReference type="EMBL" id="MDI3390802.1"/>
    </source>
</evidence>
<keyword evidence="9" id="KW-1185">Reference proteome</keyword>
<evidence type="ECO:0000256" key="5">
    <source>
        <dbReference type="SAM" id="MobiDB-lite"/>
    </source>
</evidence>
<keyword evidence="1" id="KW-0596">Phosphopantetheine</keyword>
<dbReference type="SUPFAM" id="SSF53901">
    <property type="entry name" value="Thiolase-like"/>
    <property type="match status" value="1"/>
</dbReference>
<dbReference type="Pfam" id="PF00109">
    <property type="entry name" value="ketoacyl-synt"/>
    <property type="match status" value="1"/>
</dbReference>
<dbReference type="InterPro" id="IPR020806">
    <property type="entry name" value="PKS_PP-bd"/>
</dbReference>
<name>A0ABT6S2A4_9ACTN</name>
<dbReference type="SMART" id="SM00823">
    <property type="entry name" value="PKS_PP"/>
    <property type="match status" value="1"/>
</dbReference>
<dbReference type="RefSeq" id="WP_282517288.1">
    <property type="nucleotide sequence ID" value="NZ_JASCIR010000095.1"/>
</dbReference>
<proteinExistence type="predicted"/>
<dbReference type="InterPro" id="IPR014030">
    <property type="entry name" value="Ketoacyl_synth_N"/>
</dbReference>
<evidence type="ECO:0000256" key="2">
    <source>
        <dbReference type="ARBA" id="ARBA00022553"/>
    </source>
</evidence>
<evidence type="ECO:0000259" key="7">
    <source>
        <dbReference type="PROSITE" id="PS52004"/>
    </source>
</evidence>
<dbReference type="PROSITE" id="PS00606">
    <property type="entry name" value="KS3_1"/>
    <property type="match status" value="1"/>
</dbReference>
<accession>A0ABT6S2A4</accession>
<feature type="domain" description="Carrier" evidence="6">
    <location>
        <begin position="46"/>
        <end position="121"/>
    </location>
</feature>
<evidence type="ECO:0000256" key="1">
    <source>
        <dbReference type="ARBA" id="ARBA00022450"/>
    </source>
</evidence>
<dbReference type="SMART" id="SM00825">
    <property type="entry name" value="PKS_KS"/>
    <property type="match status" value="1"/>
</dbReference>
<keyword evidence="4" id="KW-0511">Multifunctional enzyme</keyword>
<feature type="domain" description="Ketosynthase family 3 (KS3)" evidence="7">
    <location>
        <begin position="144"/>
        <end position="362"/>
    </location>
</feature>
<evidence type="ECO:0000313" key="9">
    <source>
        <dbReference type="Proteomes" id="UP001224661"/>
    </source>
</evidence>
<keyword evidence="3" id="KW-0808">Transferase</keyword>